<reference evidence="9" key="2">
    <citation type="submission" date="2025-08" db="UniProtKB">
        <authorList>
            <consortium name="RefSeq"/>
        </authorList>
    </citation>
    <scope>IDENTIFICATION</scope>
    <source>
        <tissue evidence="9">Leaf</tissue>
    </source>
</reference>
<evidence type="ECO:0000256" key="3">
    <source>
        <dbReference type="ARBA" id="ARBA00023125"/>
    </source>
</evidence>
<feature type="compositionally biased region" description="Low complexity" evidence="6">
    <location>
        <begin position="18"/>
        <end position="35"/>
    </location>
</feature>
<dbReference type="GeneID" id="110776380"/>
<evidence type="ECO:0000256" key="5">
    <source>
        <dbReference type="ARBA" id="ARBA00023242"/>
    </source>
</evidence>
<dbReference type="Gene3D" id="4.10.280.10">
    <property type="entry name" value="Helix-loop-helix DNA-binding domain"/>
    <property type="match status" value="1"/>
</dbReference>
<keyword evidence="3" id="KW-0238">DNA-binding</keyword>
<evidence type="ECO:0000259" key="7">
    <source>
        <dbReference type="PROSITE" id="PS50888"/>
    </source>
</evidence>
<keyword evidence="8" id="KW-1185">Reference proteome</keyword>
<name>A0A9R0I0H0_SPIOL</name>
<organism evidence="8 9">
    <name type="scientific">Spinacia oleracea</name>
    <name type="common">Spinach</name>
    <dbReference type="NCBI Taxonomy" id="3562"/>
    <lineage>
        <taxon>Eukaryota</taxon>
        <taxon>Viridiplantae</taxon>
        <taxon>Streptophyta</taxon>
        <taxon>Embryophyta</taxon>
        <taxon>Tracheophyta</taxon>
        <taxon>Spermatophyta</taxon>
        <taxon>Magnoliopsida</taxon>
        <taxon>eudicotyledons</taxon>
        <taxon>Gunneridae</taxon>
        <taxon>Pentapetalae</taxon>
        <taxon>Caryophyllales</taxon>
        <taxon>Chenopodiaceae</taxon>
        <taxon>Chenopodioideae</taxon>
        <taxon>Anserineae</taxon>
        <taxon>Spinacia</taxon>
    </lineage>
</organism>
<dbReference type="GO" id="GO:0046983">
    <property type="term" value="F:protein dimerization activity"/>
    <property type="evidence" value="ECO:0007669"/>
    <property type="project" value="InterPro"/>
</dbReference>
<dbReference type="PROSITE" id="PS50888">
    <property type="entry name" value="BHLH"/>
    <property type="match status" value="1"/>
</dbReference>
<dbReference type="RefSeq" id="XP_021836627.1">
    <property type="nucleotide sequence ID" value="XM_021980935.2"/>
</dbReference>
<evidence type="ECO:0000256" key="4">
    <source>
        <dbReference type="ARBA" id="ARBA00023163"/>
    </source>
</evidence>
<gene>
    <name evidence="9" type="primary">LOC110776380</name>
</gene>
<dbReference type="PANTHER" id="PTHR16223:SF125">
    <property type="entry name" value="OS08G0506700 PROTEIN"/>
    <property type="match status" value="1"/>
</dbReference>
<dbReference type="InterPro" id="IPR036638">
    <property type="entry name" value="HLH_DNA-bd_sf"/>
</dbReference>
<dbReference type="SUPFAM" id="SSF47459">
    <property type="entry name" value="HLH, helix-loop-helix DNA-binding domain"/>
    <property type="match status" value="1"/>
</dbReference>
<proteinExistence type="predicted"/>
<keyword evidence="2" id="KW-0805">Transcription regulation</keyword>
<evidence type="ECO:0000313" key="9">
    <source>
        <dbReference type="RefSeq" id="XP_021836627.1"/>
    </source>
</evidence>
<evidence type="ECO:0000256" key="6">
    <source>
        <dbReference type="SAM" id="MobiDB-lite"/>
    </source>
</evidence>
<keyword evidence="5" id="KW-0539">Nucleus</keyword>
<comment type="subcellular location">
    <subcellularLocation>
        <location evidence="1">Nucleus</location>
    </subcellularLocation>
</comment>
<dbReference type="GO" id="GO:0000981">
    <property type="term" value="F:DNA-binding transcription factor activity, RNA polymerase II-specific"/>
    <property type="evidence" value="ECO:0000318"/>
    <property type="project" value="GO_Central"/>
</dbReference>
<protein>
    <submittedName>
        <fullName evidence="9">Transcription factor bHLH130</fullName>
    </submittedName>
</protein>
<dbReference type="AlphaFoldDB" id="A0A9R0I0H0"/>
<feature type="domain" description="BHLH" evidence="7">
    <location>
        <begin position="289"/>
        <end position="339"/>
    </location>
</feature>
<accession>A0A9R0I0H0</accession>
<dbReference type="InterPro" id="IPR045239">
    <property type="entry name" value="bHLH95_bHLH"/>
</dbReference>
<dbReference type="InterPro" id="IPR011598">
    <property type="entry name" value="bHLH_dom"/>
</dbReference>
<feature type="compositionally biased region" description="Polar residues" evidence="6">
    <location>
        <begin position="70"/>
        <end position="81"/>
    </location>
</feature>
<dbReference type="CDD" id="cd11393">
    <property type="entry name" value="bHLH_AtbHLH_like"/>
    <property type="match status" value="1"/>
</dbReference>
<dbReference type="FunFam" id="4.10.280.10:FF:000021">
    <property type="entry name" value="Transcription factor bHLH130 family"/>
    <property type="match status" value="1"/>
</dbReference>
<dbReference type="Proteomes" id="UP000813463">
    <property type="component" value="Chromosome 3"/>
</dbReference>
<dbReference type="SMART" id="SM00353">
    <property type="entry name" value="HLH"/>
    <property type="match status" value="1"/>
</dbReference>
<evidence type="ECO:0000256" key="2">
    <source>
        <dbReference type="ARBA" id="ARBA00023015"/>
    </source>
</evidence>
<evidence type="ECO:0000256" key="1">
    <source>
        <dbReference type="ARBA" id="ARBA00004123"/>
    </source>
</evidence>
<dbReference type="GO" id="GO:0005634">
    <property type="term" value="C:nucleus"/>
    <property type="evidence" value="ECO:0000318"/>
    <property type="project" value="GO_Central"/>
</dbReference>
<dbReference type="GO" id="GO:0006357">
    <property type="term" value="P:regulation of transcription by RNA polymerase II"/>
    <property type="evidence" value="ECO:0000318"/>
    <property type="project" value="GO_Central"/>
</dbReference>
<feature type="region of interest" description="Disordered" evidence="6">
    <location>
        <begin position="59"/>
        <end position="85"/>
    </location>
</feature>
<sequence length="357" mass="39923">MDSYMETQFLSHNHHNNHQQQQQQQQQQNNNTNNNSSGLLRFRSAPSSLFNEYTHNCGDYESYERKPPRLNTQNGYSSSAQMAAGEQSIHLPPQYPKQSGISTCSSSLERSSSMEINLSTTAAVTRPGNCGLNLNRQNSSPAGFFNHLNNTQNGYTVMRGLGNLRVANGTSGESSPRAIRLNMSHLPRIPELGNEIVKESSPDGVKFRNHETDAGFDSTSPTGYSYVSWNDSTSDASHRLSENGGLTNRPAVLAHHLSLPKTSAEMAAVEKLLHFQDVVPCKVRAKRGCATHPRSIAERMRRNRISERMRKLQELVPNMDKQTNTSDMLDLAVDYIKNLQDQYKVLSDHRAKCKCIN</sequence>
<dbReference type="InterPro" id="IPR045843">
    <property type="entry name" value="IND-like"/>
</dbReference>
<dbReference type="GO" id="GO:0000978">
    <property type="term" value="F:RNA polymerase II cis-regulatory region sequence-specific DNA binding"/>
    <property type="evidence" value="ECO:0000318"/>
    <property type="project" value="GO_Central"/>
</dbReference>
<dbReference type="PANTHER" id="PTHR16223">
    <property type="entry name" value="TRANSCRIPTION FACTOR BHLH83-RELATED"/>
    <property type="match status" value="1"/>
</dbReference>
<keyword evidence="4" id="KW-0804">Transcription</keyword>
<reference evidence="8" key="1">
    <citation type="journal article" date="2021" name="Nat. Commun.">
        <title>Genomic analyses provide insights into spinach domestication and the genetic basis of agronomic traits.</title>
        <authorList>
            <person name="Cai X."/>
            <person name="Sun X."/>
            <person name="Xu C."/>
            <person name="Sun H."/>
            <person name="Wang X."/>
            <person name="Ge C."/>
            <person name="Zhang Z."/>
            <person name="Wang Q."/>
            <person name="Fei Z."/>
            <person name="Jiao C."/>
            <person name="Wang Q."/>
        </authorList>
    </citation>
    <scope>NUCLEOTIDE SEQUENCE [LARGE SCALE GENOMIC DNA]</scope>
    <source>
        <strain evidence="8">cv. Varoflay</strain>
    </source>
</reference>
<dbReference type="Pfam" id="PF00010">
    <property type="entry name" value="HLH"/>
    <property type="match status" value="1"/>
</dbReference>
<evidence type="ECO:0000313" key="8">
    <source>
        <dbReference type="Proteomes" id="UP000813463"/>
    </source>
</evidence>
<feature type="region of interest" description="Disordered" evidence="6">
    <location>
        <begin position="14"/>
        <end position="41"/>
    </location>
</feature>
<dbReference type="KEGG" id="soe:110776380"/>
<dbReference type="OrthoDB" id="2019494at2759"/>